<dbReference type="Pfam" id="PF13424">
    <property type="entry name" value="TPR_12"/>
    <property type="match status" value="1"/>
</dbReference>
<dbReference type="PANTHER" id="PTHR44835">
    <property type="entry name" value="UDP-N-ACETYLGLUCOSAMINE--PEPTIDE N-ACETYLGLUCOSAMINYLTRANSFERASE SPINDLY-RELATED"/>
    <property type="match status" value="1"/>
</dbReference>
<keyword evidence="11" id="KW-1185">Reference proteome</keyword>
<evidence type="ECO:0000256" key="5">
    <source>
        <dbReference type="ARBA" id="ARBA00022679"/>
    </source>
</evidence>
<evidence type="ECO:0000313" key="11">
    <source>
        <dbReference type="Proteomes" id="UP000186609"/>
    </source>
</evidence>
<feature type="repeat" description="TPR" evidence="8">
    <location>
        <begin position="242"/>
        <end position="275"/>
    </location>
</feature>
<feature type="repeat" description="TPR" evidence="8">
    <location>
        <begin position="72"/>
        <end position="105"/>
    </location>
</feature>
<evidence type="ECO:0000256" key="4">
    <source>
        <dbReference type="ARBA" id="ARBA00022676"/>
    </source>
</evidence>
<dbReference type="Pfam" id="PF13181">
    <property type="entry name" value="TPR_8"/>
    <property type="match status" value="1"/>
</dbReference>
<reference evidence="10 11" key="1">
    <citation type="submission" date="2017-01" db="EMBL/GenBank/DDBJ databases">
        <authorList>
            <person name="Mah S.A."/>
            <person name="Swanson W.J."/>
            <person name="Moy G.W."/>
            <person name="Vacquier V.D."/>
        </authorList>
    </citation>
    <scope>NUCLEOTIDE SEQUENCE [LARGE SCALE GENOMIC DNA]</scope>
    <source>
        <strain evidence="10 11">DCY110</strain>
    </source>
</reference>
<dbReference type="PROSITE" id="PS50005">
    <property type="entry name" value="TPR"/>
    <property type="match status" value="7"/>
</dbReference>
<dbReference type="EC" id="2.4.1.255" evidence="3"/>
<keyword evidence="7 8" id="KW-0802">TPR repeat</keyword>
<evidence type="ECO:0000256" key="7">
    <source>
        <dbReference type="ARBA" id="ARBA00022803"/>
    </source>
</evidence>
<comment type="similarity">
    <text evidence="2">Belongs to the glycosyltransferase 41 family. O-GlcNAc transferase subfamily.</text>
</comment>
<dbReference type="AlphaFoldDB" id="A0A1P8K387"/>
<accession>A0A1P8K387</accession>
<dbReference type="Pfam" id="PF13844">
    <property type="entry name" value="Glyco_transf_41"/>
    <property type="match status" value="2"/>
</dbReference>
<evidence type="ECO:0000313" key="10">
    <source>
        <dbReference type="EMBL" id="APW40475.1"/>
    </source>
</evidence>
<dbReference type="InterPro" id="IPR013105">
    <property type="entry name" value="TPR_2"/>
</dbReference>
<evidence type="ECO:0000256" key="8">
    <source>
        <dbReference type="PROSITE-ProRule" id="PRU00339"/>
    </source>
</evidence>
<keyword evidence="6" id="KW-0677">Repeat</keyword>
<dbReference type="SMART" id="SM00028">
    <property type="entry name" value="TPR"/>
    <property type="match status" value="8"/>
</dbReference>
<dbReference type="KEGG" id="rhy:RD110_04980"/>
<proteinExistence type="inferred from homology"/>
<evidence type="ECO:0000256" key="2">
    <source>
        <dbReference type="ARBA" id="ARBA00005386"/>
    </source>
</evidence>
<dbReference type="Gene3D" id="1.25.40.10">
    <property type="entry name" value="Tetratricopeptide repeat domain"/>
    <property type="match status" value="4"/>
</dbReference>
<dbReference type="Pfam" id="PF13432">
    <property type="entry name" value="TPR_16"/>
    <property type="match status" value="1"/>
</dbReference>
<gene>
    <name evidence="10" type="ORF">RD110_04980</name>
</gene>
<comment type="pathway">
    <text evidence="1">Protein modification; protein glycosylation.</text>
</comment>
<dbReference type="PROSITE" id="PS50293">
    <property type="entry name" value="TPR_REGION"/>
    <property type="match status" value="1"/>
</dbReference>
<protein>
    <recommendedName>
        <fullName evidence="3">protein O-GlcNAc transferase</fullName>
        <ecNumber evidence="3">2.4.1.255</ecNumber>
    </recommendedName>
</protein>
<dbReference type="Pfam" id="PF07719">
    <property type="entry name" value="TPR_2"/>
    <property type="match status" value="1"/>
</dbReference>
<feature type="repeat" description="TPR" evidence="8">
    <location>
        <begin position="140"/>
        <end position="173"/>
    </location>
</feature>
<dbReference type="InterPro" id="IPR029489">
    <property type="entry name" value="OGT/SEC/SPY_C"/>
</dbReference>
<feature type="repeat" description="TPR" evidence="8">
    <location>
        <begin position="208"/>
        <end position="241"/>
    </location>
</feature>
<dbReference type="InterPro" id="IPR051939">
    <property type="entry name" value="Glycosyltr_41/O-GlcNAc_trsf"/>
</dbReference>
<evidence type="ECO:0000256" key="1">
    <source>
        <dbReference type="ARBA" id="ARBA00004922"/>
    </source>
</evidence>
<feature type="domain" description="O-GlcNAc transferase C-terminal" evidence="9">
    <location>
        <begin position="308"/>
        <end position="465"/>
    </location>
</feature>
<feature type="repeat" description="TPR" evidence="8">
    <location>
        <begin position="38"/>
        <end position="71"/>
    </location>
</feature>
<dbReference type="SUPFAM" id="SSF48452">
    <property type="entry name" value="TPR-like"/>
    <property type="match status" value="1"/>
</dbReference>
<feature type="domain" description="O-GlcNAc transferase C-terminal" evidence="9">
    <location>
        <begin position="498"/>
        <end position="671"/>
    </location>
</feature>
<evidence type="ECO:0000256" key="6">
    <source>
        <dbReference type="ARBA" id="ARBA00022737"/>
    </source>
</evidence>
<organism evidence="10 11">
    <name type="scientific">Rhodoferax koreensis</name>
    <dbReference type="NCBI Taxonomy" id="1842727"/>
    <lineage>
        <taxon>Bacteria</taxon>
        <taxon>Pseudomonadati</taxon>
        <taxon>Pseudomonadota</taxon>
        <taxon>Betaproteobacteria</taxon>
        <taxon>Burkholderiales</taxon>
        <taxon>Comamonadaceae</taxon>
        <taxon>Rhodoferax</taxon>
    </lineage>
</organism>
<name>A0A1P8K387_9BURK</name>
<keyword evidence="5 10" id="KW-0808">Transferase</keyword>
<sequence length="688" mass="76602">MQQAHAFYNQGNAQHDQGLLAEAEASFRQALALLPEFAEAHSNLALVLQQQGRLVEAEPAFRQAMALKPESANAHYNLGTNLKAQGQLKEAEDRFRTALELRPDFMPAMLNLDRVLQDQGRWIDAEVYWRDALRAKPDFLTGYVSLSQVLRRQQRAGEALACLRRALEIAPDSVALNFQVGSVLKDLGRFDEAEQSCRRAIDIDPTSAVGWNNLAEVFNATQRLVEAEQGFRKAIALEPELAPAHGNLGIVLQNQGRLHEAEDSMRRALALNPADATAHGNLLFVLNYHPDKTGDEVFAEYRAYDENFCVQHRAEWRSHANTKDPARVLRVGYVSPDFRSHSCANFLEPLLSRHDKRQVRIYAYAELLREDAATARYKSYVDHWVPTRGMSDAALAERIRADGIDILVDLAGHTGGNRLGVFARKPAPVSLSWMGYGCTTGLSAIDYFLTDEASAPHGSERFFAERPWRLPVGWAYRPAGAAQMGEVSALPALRNGFVTFGTLTRAVRVNHRTVRVWAELLKRVADSRLVIDSRSYQDAETQEELAQRFVAQGIARERLLIGCHSPPWDVLRGIDIGLDCFPHNSGTTLFETLYMGIPYVTLADRPSVGCLGSSILQGIGHPEWIAQTEEDYIARAAALAGDTARLAQIRAGLRPAMQASALMDEAAFTRNVEDAYRQMFNQWCGDNP</sequence>
<feature type="repeat" description="TPR" evidence="8">
    <location>
        <begin position="174"/>
        <end position="207"/>
    </location>
</feature>
<dbReference type="InterPro" id="IPR019734">
    <property type="entry name" value="TPR_rpt"/>
</dbReference>
<dbReference type="Gene3D" id="3.40.50.11380">
    <property type="match status" value="1"/>
</dbReference>
<dbReference type="STRING" id="1842727.RD110_04980"/>
<dbReference type="GO" id="GO:0097363">
    <property type="term" value="F:protein O-acetylglucosaminyltransferase activity"/>
    <property type="evidence" value="ECO:0007669"/>
    <property type="project" value="UniProtKB-EC"/>
</dbReference>
<dbReference type="Proteomes" id="UP000186609">
    <property type="component" value="Chromosome"/>
</dbReference>
<dbReference type="Gene3D" id="3.40.50.2000">
    <property type="entry name" value="Glycogen Phosphorylase B"/>
    <property type="match status" value="1"/>
</dbReference>
<evidence type="ECO:0000259" key="9">
    <source>
        <dbReference type="Pfam" id="PF13844"/>
    </source>
</evidence>
<dbReference type="PANTHER" id="PTHR44835:SF1">
    <property type="entry name" value="PROTEIN O-GLCNAC TRANSFERASE"/>
    <property type="match status" value="1"/>
</dbReference>
<dbReference type="InterPro" id="IPR011990">
    <property type="entry name" value="TPR-like_helical_dom_sf"/>
</dbReference>
<evidence type="ECO:0000256" key="3">
    <source>
        <dbReference type="ARBA" id="ARBA00011970"/>
    </source>
</evidence>
<dbReference type="EMBL" id="CP019236">
    <property type="protein sequence ID" value="APW40475.1"/>
    <property type="molecule type" value="Genomic_DNA"/>
</dbReference>
<keyword evidence="4" id="KW-0328">Glycosyltransferase</keyword>
<feature type="repeat" description="TPR" evidence="8">
    <location>
        <begin position="4"/>
        <end position="37"/>
    </location>
</feature>